<comment type="caution">
    <text evidence="1">The sequence shown here is derived from an EMBL/GenBank/DDBJ whole genome shotgun (WGS) entry which is preliminary data.</text>
</comment>
<dbReference type="RefSeq" id="WP_222581536.1">
    <property type="nucleotide sequence ID" value="NZ_JAHVHU010000021.1"/>
</dbReference>
<name>A0A953LBP9_9BACT</name>
<sequence>MKRDEINQQFIQVSKTDEKTGVQYHTRPLAFKNGVLYLELTLSRNQKYEKSYRQMAIQSAVYYRKSNYGFEAALAAKISIYTRNDDAGVELTDSTGHSLDSIVGIMFQDGILN</sequence>
<dbReference type="EMBL" id="JAHVHU010000021">
    <property type="protein sequence ID" value="MBY5959998.1"/>
    <property type="molecule type" value="Genomic_DNA"/>
</dbReference>
<accession>A0A953LBP9</accession>
<protein>
    <submittedName>
        <fullName evidence="1">Uncharacterized protein</fullName>
    </submittedName>
</protein>
<evidence type="ECO:0000313" key="1">
    <source>
        <dbReference type="EMBL" id="MBY5959998.1"/>
    </source>
</evidence>
<keyword evidence="2" id="KW-1185">Reference proteome</keyword>
<reference evidence="1" key="1">
    <citation type="submission" date="2021-06" db="EMBL/GenBank/DDBJ databases">
        <title>44 bacteria genomes isolated from Dapeng, Shenzhen.</title>
        <authorList>
            <person name="Zheng W."/>
            <person name="Yu S."/>
            <person name="Huang Y."/>
        </authorList>
    </citation>
    <scope>NUCLEOTIDE SEQUENCE</scope>
    <source>
        <strain evidence="1">DP5N28-2</strain>
    </source>
</reference>
<dbReference type="Proteomes" id="UP000753961">
    <property type="component" value="Unassembled WGS sequence"/>
</dbReference>
<organism evidence="1 2">
    <name type="scientific">Membranihabitans marinus</name>
    <dbReference type="NCBI Taxonomy" id="1227546"/>
    <lineage>
        <taxon>Bacteria</taxon>
        <taxon>Pseudomonadati</taxon>
        <taxon>Bacteroidota</taxon>
        <taxon>Saprospiria</taxon>
        <taxon>Saprospirales</taxon>
        <taxon>Saprospiraceae</taxon>
        <taxon>Membranihabitans</taxon>
    </lineage>
</organism>
<proteinExistence type="predicted"/>
<gene>
    <name evidence="1" type="ORF">KUV50_17740</name>
</gene>
<dbReference type="AlphaFoldDB" id="A0A953LBP9"/>
<evidence type="ECO:0000313" key="2">
    <source>
        <dbReference type="Proteomes" id="UP000753961"/>
    </source>
</evidence>